<dbReference type="AlphaFoldDB" id="A0A1G2E0K5"/>
<dbReference type="Proteomes" id="UP000176662">
    <property type="component" value="Unassembled WGS sequence"/>
</dbReference>
<dbReference type="GO" id="GO:0016884">
    <property type="term" value="F:carbon-nitrogen ligase activity, with glutamine as amido-N-donor"/>
    <property type="evidence" value="ECO:0007669"/>
    <property type="project" value="InterPro"/>
</dbReference>
<dbReference type="PANTHER" id="PTHR28055:SF1">
    <property type="entry name" value="ALTERED INHERITANCE OF MITOCHONDRIA PROTEIN 41, MITOCHONDRIAL"/>
    <property type="match status" value="1"/>
</dbReference>
<name>A0A1G2E0K5_9BACT</name>
<proteinExistence type="predicted"/>
<reference evidence="1 2" key="1">
    <citation type="journal article" date="2016" name="Nat. Commun.">
        <title>Thousands of microbial genomes shed light on interconnected biogeochemical processes in an aquifer system.</title>
        <authorList>
            <person name="Anantharaman K."/>
            <person name="Brown C.T."/>
            <person name="Hug L.A."/>
            <person name="Sharon I."/>
            <person name="Castelle C.J."/>
            <person name="Probst A.J."/>
            <person name="Thomas B.C."/>
            <person name="Singh A."/>
            <person name="Wilkins M.J."/>
            <person name="Karaoz U."/>
            <person name="Brodie E.L."/>
            <person name="Williams K.H."/>
            <person name="Hubbard S.S."/>
            <person name="Banfield J.F."/>
        </authorList>
    </citation>
    <scope>NUCLEOTIDE SEQUENCE [LARGE SCALE GENOMIC DNA]</scope>
</reference>
<dbReference type="InterPro" id="IPR019004">
    <property type="entry name" value="YqeY/Aim41"/>
</dbReference>
<dbReference type="SUPFAM" id="SSF89095">
    <property type="entry name" value="GatB/YqeY motif"/>
    <property type="match status" value="1"/>
</dbReference>
<organism evidence="1 2">
    <name type="scientific">Candidatus Nealsonbacteria bacterium RBG_13_38_11</name>
    <dbReference type="NCBI Taxonomy" id="1801662"/>
    <lineage>
        <taxon>Bacteria</taxon>
        <taxon>Candidatus Nealsoniibacteriota</taxon>
    </lineage>
</organism>
<comment type="caution">
    <text evidence="1">The sequence shown here is derived from an EMBL/GenBank/DDBJ whole genome shotgun (WGS) entry which is preliminary data.</text>
</comment>
<sequence length="158" mass="17993">MSLKEEIQTKLNSAMKGNRAMEVSVLRQLLAALLNKEKEKRFKSKEEKEAQLTDEEVMESISFEAKKRRESIMEFEKGGRKDLADKEKEELTILSKYLPEQMSEQDIRKLVKEAIATTGVSESKDMGKVMQELMPQVKGKADGNLVSQIVKELLANQT</sequence>
<gene>
    <name evidence="1" type="ORF">A2Z68_01960</name>
</gene>
<dbReference type="InterPro" id="IPR023168">
    <property type="entry name" value="GatB_Yqey_C_2"/>
</dbReference>
<dbReference type="Gene3D" id="1.10.1510.10">
    <property type="entry name" value="Uncharacterised protein YqeY/AIM41 PF09424, N-terminal domain"/>
    <property type="match status" value="1"/>
</dbReference>
<dbReference type="Gene3D" id="1.10.10.410">
    <property type="match status" value="1"/>
</dbReference>
<accession>A0A1G2E0K5</accession>
<dbReference type="EMBL" id="MHLX01000010">
    <property type="protein sequence ID" value="OGZ19202.1"/>
    <property type="molecule type" value="Genomic_DNA"/>
</dbReference>
<dbReference type="InterPro" id="IPR003789">
    <property type="entry name" value="Asn/Gln_tRNA_amidoTrase-B-like"/>
</dbReference>
<dbReference type="PANTHER" id="PTHR28055">
    <property type="entry name" value="ALTERED INHERITANCE OF MITOCHONDRIA PROTEIN 41, MITOCHONDRIAL"/>
    <property type="match status" value="1"/>
</dbReference>
<dbReference type="InterPro" id="IPR042184">
    <property type="entry name" value="YqeY/Aim41_N"/>
</dbReference>
<evidence type="ECO:0000313" key="2">
    <source>
        <dbReference type="Proteomes" id="UP000176662"/>
    </source>
</evidence>
<protein>
    <recommendedName>
        <fullName evidence="3">Aspartyl-tRNA amidotransferase</fullName>
    </recommendedName>
</protein>
<evidence type="ECO:0008006" key="3">
    <source>
        <dbReference type="Google" id="ProtNLM"/>
    </source>
</evidence>
<evidence type="ECO:0000313" key="1">
    <source>
        <dbReference type="EMBL" id="OGZ19202.1"/>
    </source>
</evidence>
<dbReference type="Pfam" id="PF09424">
    <property type="entry name" value="YqeY"/>
    <property type="match status" value="1"/>
</dbReference>